<dbReference type="GO" id="GO:0046872">
    <property type="term" value="F:metal ion binding"/>
    <property type="evidence" value="ECO:0007669"/>
    <property type="project" value="UniProtKB-KW"/>
</dbReference>
<dbReference type="InterPro" id="IPR052360">
    <property type="entry name" value="Transcr_Regulatory_Proteins"/>
</dbReference>
<evidence type="ECO:0000256" key="3">
    <source>
        <dbReference type="ARBA" id="ARBA00023015"/>
    </source>
</evidence>
<evidence type="ECO:0000256" key="6">
    <source>
        <dbReference type="ARBA" id="ARBA00023242"/>
    </source>
</evidence>
<evidence type="ECO:0000256" key="1">
    <source>
        <dbReference type="ARBA" id="ARBA00022723"/>
    </source>
</evidence>
<keyword evidence="4" id="KW-0238">DNA-binding</keyword>
<proteinExistence type="predicted"/>
<comment type="caution">
    <text evidence="7">The sequence shown here is derived from an EMBL/GenBank/DDBJ whole genome shotgun (WGS) entry which is preliminary data.</text>
</comment>
<dbReference type="STRING" id="36646.A0A1V6USN7"/>
<dbReference type="GO" id="GO:0003677">
    <property type="term" value="F:DNA binding"/>
    <property type="evidence" value="ECO:0007669"/>
    <property type="project" value="UniProtKB-KW"/>
</dbReference>
<name>A0A1V6USN7_9EURO</name>
<keyword evidence="3" id="KW-0805">Transcription regulation</keyword>
<keyword evidence="2" id="KW-0862">Zinc</keyword>
<evidence type="ECO:0000256" key="2">
    <source>
        <dbReference type="ARBA" id="ARBA00022833"/>
    </source>
</evidence>
<evidence type="ECO:0000256" key="5">
    <source>
        <dbReference type="ARBA" id="ARBA00023163"/>
    </source>
</evidence>
<dbReference type="AlphaFoldDB" id="A0A1V6USN7"/>
<gene>
    <name evidence="7" type="ORF">PENCOP_c005G00661</name>
</gene>
<dbReference type="Proteomes" id="UP000191500">
    <property type="component" value="Unassembled WGS sequence"/>
</dbReference>
<reference evidence="8" key="1">
    <citation type="journal article" date="2017" name="Nat. Microbiol.">
        <title>Global analysis of biosynthetic gene clusters reveals vast potential of secondary metabolite production in Penicillium species.</title>
        <authorList>
            <person name="Nielsen J.C."/>
            <person name="Grijseels S."/>
            <person name="Prigent S."/>
            <person name="Ji B."/>
            <person name="Dainat J."/>
            <person name="Nielsen K.F."/>
            <person name="Frisvad J.C."/>
            <person name="Workman M."/>
            <person name="Nielsen J."/>
        </authorList>
    </citation>
    <scope>NUCLEOTIDE SEQUENCE [LARGE SCALE GENOMIC DNA]</scope>
    <source>
        <strain evidence="8">IBT 31321</strain>
    </source>
</reference>
<evidence type="ECO:0000256" key="4">
    <source>
        <dbReference type="ARBA" id="ARBA00023125"/>
    </source>
</evidence>
<dbReference type="PANTHER" id="PTHR36206:SF12">
    <property type="entry name" value="ASPERCRYPTIN BIOSYNTHESIS CLUSTER-SPECIFIC TRANSCRIPTION REGULATOR ATNN-RELATED"/>
    <property type="match status" value="1"/>
</dbReference>
<protein>
    <recommendedName>
        <fullName evidence="9">Transcription factor domain-containing protein</fullName>
    </recommendedName>
</protein>
<evidence type="ECO:0000313" key="7">
    <source>
        <dbReference type="EMBL" id="OQE41417.1"/>
    </source>
</evidence>
<keyword evidence="5" id="KW-0804">Transcription</keyword>
<dbReference type="EMBL" id="MDDG01000005">
    <property type="protein sequence ID" value="OQE41417.1"/>
    <property type="molecule type" value="Genomic_DNA"/>
</dbReference>
<evidence type="ECO:0008006" key="9">
    <source>
        <dbReference type="Google" id="ProtNLM"/>
    </source>
</evidence>
<accession>A0A1V6USN7</accession>
<organism evidence="7 8">
    <name type="scientific">Penicillium coprophilum</name>
    <dbReference type="NCBI Taxonomy" id="36646"/>
    <lineage>
        <taxon>Eukaryota</taxon>
        <taxon>Fungi</taxon>
        <taxon>Dikarya</taxon>
        <taxon>Ascomycota</taxon>
        <taxon>Pezizomycotina</taxon>
        <taxon>Eurotiomycetes</taxon>
        <taxon>Eurotiomycetidae</taxon>
        <taxon>Eurotiales</taxon>
        <taxon>Aspergillaceae</taxon>
        <taxon>Penicillium</taxon>
    </lineage>
</organism>
<evidence type="ECO:0000313" key="8">
    <source>
        <dbReference type="Proteomes" id="UP000191500"/>
    </source>
</evidence>
<keyword evidence="1" id="KW-0479">Metal-binding</keyword>
<keyword evidence="8" id="KW-1185">Reference proteome</keyword>
<keyword evidence="6" id="KW-0539">Nucleus</keyword>
<dbReference type="PANTHER" id="PTHR36206">
    <property type="entry name" value="ASPERCRYPTIN BIOSYNTHESIS CLUSTER-SPECIFIC TRANSCRIPTION REGULATOR ATNN-RELATED"/>
    <property type="match status" value="1"/>
</dbReference>
<sequence length="379" mass="43004">MSAWHTHMEPIPFIDDRGPSLVLQHATKAIACLRESLAREDPYNSNRTHQQVVLVTCLTFTLLALFQGDLYSARHHLTSGYKLFKRWDDQQDKDATVLAIRQAFAQMHVYWSFCSYSALFVEDSEQLNSGYRSFPNTTAALSKITPPLYSGIGQMDLIQKFSTVVAGLILDYTTYGFDIGPANAIGRSAALILTKLRLCKSHLSAVLVELDCLAPEDCDSLKVFSLLIDVIEIKLAIARSQRPDEMVYDDHLDRFQNITKTARTLADSATGFSDITISPFSYRYSVLPVLLWSAAKCRDWQVRRDIFYIMDKRREDDYWASATIVALKRLIDIESTGVKPGNIIPQSARAHWVKVKIESGEFRVELRYRGIEGRHTSHI</sequence>